<gene>
    <name evidence="2" type="ORF">BBG20_29160</name>
</gene>
<organism evidence="2 3">
    <name type="scientific">Pseudomonas aylmerensis</name>
    <dbReference type="NCBI Taxonomy" id="1869229"/>
    <lineage>
        <taxon>Bacteria</taxon>
        <taxon>Pseudomonadati</taxon>
        <taxon>Pseudomonadota</taxon>
        <taxon>Gammaproteobacteria</taxon>
        <taxon>Pseudomonadales</taxon>
        <taxon>Pseudomonadaceae</taxon>
        <taxon>Pseudomonas</taxon>
    </lineage>
</organism>
<sequence length="126" mass="14025">MAMNLRPLSFGVCVLLAGCSSSHAVIEDILISDFHSDEPERCRPSDVALDERQVASFFKRAEPIDGRTLHDQFDWAPCYLEGTLKYQGNACIWRVRAGATGEVECSASAQYFGCKDCENLFKALKQ</sequence>
<dbReference type="PROSITE" id="PS51257">
    <property type="entry name" value="PROKAR_LIPOPROTEIN"/>
    <property type="match status" value="1"/>
</dbReference>
<evidence type="ECO:0008006" key="4">
    <source>
        <dbReference type="Google" id="ProtNLM"/>
    </source>
</evidence>
<dbReference type="Proteomes" id="UP000095081">
    <property type="component" value="Unassembled WGS sequence"/>
</dbReference>
<reference evidence="2 3" key="1">
    <citation type="submission" date="2016-06" db="EMBL/GenBank/DDBJ databases">
        <title>Draft genome sequence of Pseudomonas sp. S1E40, a novel strain antagonistic activity to fungal plant pathogen.</title>
        <authorList>
            <person name="Tambong J.T."/>
            <person name="Tchagang C."/>
            <person name="Xu R."/>
        </authorList>
    </citation>
    <scope>NUCLEOTIDE SEQUENCE [LARGE SCALE GENOMIC DNA]</scope>
    <source>
        <strain evidence="2 3">S1E40</strain>
    </source>
</reference>
<evidence type="ECO:0000313" key="2">
    <source>
        <dbReference type="EMBL" id="OCW19906.1"/>
    </source>
</evidence>
<protein>
    <recommendedName>
        <fullName evidence="4">Lipoprotein</fullName>
    </recommendedName>
</protein>
<evidence type="ECO:0000256" key="1">
    <source>
        <dbReference type="SAM" id="SignalP"/>
    </source>
</evidence>
<keyword evidence="3" id="KW-1185">Reference proteome</keyword>
<name>A0ABX2YPD0_9PSED</name>
<comment type="caution">
    <text evidence="2">The sequence shown here is derived from an EMBL/GenBank/DDBJ whole genome shotgun (WGS) entry which is preliminary data.</text>
</comment>
<accession>A0ABX2YPD0</accession>
<dbReference type="RefSeq" id="WP_065909681.1">
    <property type="nucleotide sequence ID" value="NZ_MAUE01000045.1"/>
</dbReference>
<evidence type="ECO:0000313" key="3">
    <source>
        <dbReference type="Proteomes" id="UP000095081"/>
    </source>
</evidence>
<feature type="signal peptide" evidence="1">
    <location>
        <begin position="1"/>
        <end position="24"/>
    </location>
</feature>
<feature type="chain" id="PRO_5045658039" description="Lipoprotein" evidence="1">
    <location>
        <begin position="25"/>
        <end position="126"/>
    </location>
</feature>
<keyword evidence="1" id="KW-0732">Signal</keyword>
<proteinExistence type="predicted"/>
<dbReference type="EMBL" id="MAUE01000045">
    <property type="protein sequence ID" value="OCW19906.1"/>
    <property type="molecule type" value="Genomic_DNA"/>
</dbReference>